<evidence type="ECO:0000256" key="1">
    <source>
        <dbReference type="ARBA" id="ARBA00010617"/>
    </source>
</evidence>
<sequence length="517" mass="57892">MSLSSLLGTGSYTVALALVVGLGVSLIVLSRLRREDLPLPPGPPGEPILGHLRIIPTDNPEYAYIKWSEEYKSDILSFNVLGQPIVVLNSVRSAVDLLDKRGGNYCDRPKFVLFNIMGFRKTLTFLGWGPAFKLHRRILQRSFQKSNITQYHFIQQREAALMVQSILAKPDAWNTAIRRFSTAVILEIAFGITVEYDDDPWIQLTTHASYAIAHSGAPGGTPVDFFPFLRYLPSYFHDRSLKFAQKWRWAISDLHDKPFTAVLRSAEVKPSLIRNLLDQRRRQINNKEQPELSDEDIQGAAGVVFAAGQDTTWATLTVFILNMLLHPDIQVKAQSLLDTVVGRNRLPTFEDRPQLLYIDYIVQETLRWCPVSPIGVPHKSLEDDVYNGMRIPAGSLVFANARAMTHDKQTYTNPDDFNPDRYAPVEMGGLGEPFPNGQFGYGRRICVGMHLAEASVWIVAAAILSTMSIQKAVDESGNEITPEVELTNGLTSHPKPYQCRFVARDEVSAQVIRGATV</sequence>
<comment type="cofactor">
    <cofactor evidence="5">
        <name>heme</name>
        <dbReference type="ChEBI" id="CHEBI:30413"/>
    </cofactor>
</comment>
<feature type="transmembrane region" description="Helical" evidence="7">
    <location>
        <begin position="12"/>
        <end position="29"/>
    </location>
</feature>
<dbReference type="Proteomes" id="UP001251528">
    <property type="component" value="Unassembled WGS sequence"/>
</dbReference>
<dbReference type="InterPro" id="IPR036396">
    <property type="entry name" value="Cyt_P450_sf"/>
</dbReference>
<proteinExistence type="inferred from homology"/>
<dbReference type="GO" id="GO:0005506">
    <property type="term" value="F:iron ion binding"/>
    <property type="evidence" value="ECO:0007669"/>
    <property type="project" value="InterPro"/>
</dbReference>
<dbReference type="GO" id="GO:0004497">
    <property type="term" value="F:monooxygenase activity"/>
    <property type="evidence" value="ECO:0007669"/>
    <property type="project" value="UniProtKB-KW"/>
</dbReference>
<dbReference type="GO" id="GO:0020037">
    <property type="term" value="F:heme binding"/>
    <property type="evidence" value="ECO:0007669"/>
    <property type="project" value="InterPro"/>
</dbReference>
<dbReference type="AlphaFoldDB" id="A0AAJ0CN96"/>
<comment type="caution">
    <text evidence="8">The sequence shown here is derived from an EMBL/GenBank/DDBJ whole genome shotgun (WGS) entry which is preliminary data.</text>
</comment>
<dbReference type="GO" id="GO:0016705">
    <property type="term" value="F:oxidoreductase activity, acting on paired donors, with incorporation or reduction of molecular oxygen"/>
    <property type="evidence" value="ECO:0007669"/>
    <property type="project" value="InterPro"/>
</dbReference>
<dbReference type="PANTHER" id="PTHR46300">
    <property type="entry name" value="P450, PUTATIVE (EUROFUNG)-RELATED-RELATED"/>
    <property type="match status" value="1"/>
</dbReference>
<accession>A0AAJ0CN96</accession>
<keyword evidence="6" id="KW-0503">Monooxygenase</keyword>
<dbReference type="Pfam" id="PF00067">
    <property type="entry name" value="p450"/>
    <property type="match status" value="1"/>
</dbReference>
<dbReference type="SUPFAM" id="SSF48264">
    <property type="entry name" value="Cytochrome P450"/>
    <property type="match status" value="1"/>
</dbReference>
<keyword evidence="2 5" id="KW-0479">Metal-binding</keyword>
<evidence type="ECO:0000313" key="9">
    <source>
        <dbReference type="Proteomes" id="UP001251528"/>
    </source>
</evidence>
<evidence type="ECO:0000256" key="7">
    <source>
        <dbReference type="SAM" id="Phobius"/>
    </source>
</evidence>
<organism evidence="8 9">
    <name type="scientific">Conoideocrella luteorostrata</name>
    <dbReference type="NCBI Taxonomy" id="1105319"/>
    <lineage>
        <taxon>Eukaryota</taxon>
        <taxon>Fungi</taxon>
        <taxon>Dikarya</taxon>
        <taxon>Ascomycota</taxon>
        <taxon>Pezizomycotina</taxon>
        <taxon>Sordariomycetes</taxon>
        <taxon>Hypocreomycetidae</taxon>
        <taxon>Hypocreales</taxon>
        <taxon>Clavicipitaceae</taxon>
        <taxon>Conoideocrella</taxon>
    </lineage>
</organism>
<keyword evidence="3 6" id="KW-0560">Oxidoreductase</keyword>
<gene>
    <name evidence="8" type="ORF">QQS21_006098</name>
</gene>
<dbReference type="InterPro" id="IPR001128">
    <property type="entry name" value="Cyt_P450"/>
</dbReference>
<dbReference type="InterPro" id="IPR050364">
    <property type="entry name" value="Cytochrome_P450_fung"/>
</dbReference>
<dbReference type="InterPro" id="IPR002401">
    <property type="entry name" value="Cyt_P450_E_grp-I"/>
</dbReference>
<keyword evidence="7" id="KW-0472">Membrane</keyword>
<keyword evidence="9" id="KW-1185">Reference proteome</keyword>
<feature type="binding site" description="axial binding residue" evidence="5">
    <location>
        <position position="446"/>
    </location>
    <ligand>
        <name>heme</name>
        <dbReference type="ChEBI" id="CHEBI:30413"/>
    </ligand>
    <ligandPart>
        <name>Fe</name>
        <dbReference type="ChEBI" id="CHEBI:18248"/>
    </ligandPart>
</feature>
<evidence type="ECO:0000256" key="6">
    <source>
        <dbReference type="RuleBase" id="RU000461"/>
    </source>
</evidence>
<keyword evidence="7" id="KW-0812">Transmembrane</keyword>
<reference evidence="8" key="1">
    <citation type="submission" date="2023-06" db="EMBL/GenBank/DDBJ databases">
        <title>Conoideocrella luteorostrata (Hypocreales: Clavicipitaceae), a potential biocontrol fungus for elongate hemlock scale in United States Christmas tree production areas.</title>
        <authorList>
            <person name="Barrett H."/>
            <person name="Lovett B."/>
            <person name="Macias A.M."/>
            <person name="Stajich J.E."/>
            <person name="Kasson M.T."/>
        </authorList>
    </citation>
    <scope>NUCLEOTIDE SEQUENCE</scope>
    <source>
        <strain evidence="8">ARSEF 14590</strain>
    </source>
</reference>
<evidence type="ECO:0000256" key="2">
    <source>
        <dbReference type="ARBA" id="ARBA00022723"/>
    </source>
</evidence>
<dbReference type="CDD" id="cd11065">
    <property type="entry name" value="CYP64-like"/>
    <property type="match status" value="1"/>
</dbReference>
<dbReference type="PRINTS" id="PR00385">
    <property type="entry name" value="P450"/>
</dbReference>
<dbReference type="PRINTS" id="PR00463">
    <property type="entry name" value="EP450I"/>
</dbReference>
<dbReference type="PROSITE" id="PS00086">
    <property type="entry name" value="CYTOCHROME_P450"/>
    <property type="match status" value="1"/>
</dbReference>
<evidence type="ECO:0000256" key="4">
    <source>
        <dbReference type="ARBA" id="ARBA00023004"/>
    </source>
</evidence>
<dbReference type="PANTHER" id="PTHR46300:SF5">
    <property type="entry name" value="CYTOCHROME P450"/>
    <property type="match status" value="1"/>
</dbReference>
<protein>
    <recommendedName>
        <fullName evidence="10">Cytochrome P450</fullName>
    </recommendedName>
</protein>
<evidence type="ECO:0000313" key="8">
    <source>
        <dbReference type="EMBL" id="KAK2597324.1"/>
    </source>
</evidence>
<keyword evidence="4 5" id="KW-0408">Iron</keyword>
<dbReference type="InterPro" id="IPR017972">
    <property type="entry name" value="Cyt_P450_CS"/>
</dbReference>
<keyword evidence="7" id="KW-1133">Transmembrane helix</keyword>
<evidence type="ECO:0000256" key="3">
    <source>
        <dbReference type="ARBA" id="ARBA00023002"/>
    </source>
</evidence>
<dbReference type="EMBL" id="JASWJB010000108">
    <property type="protein sequence ID" value="KAK2597324.1"/>
    <property type="molecule type" value="Genomic_DNA"/>
</dbReference>
<evidence type="ECO:0000256" key="5">
    <source>
        <dbReference type="PIRSR" id="PIRSR602401-1"/>
    </source>
</evidence>
<evidence type="ECO:0008006" key="10">
    <source>
        <dbReference type="Google" id="ProtNLM"/>
    </source>
</evidence>
<dbReference type="Gene3D" id="1.10.630.10">
    <property type="entry name" value="Cytochrome P450"/>
    <property type="match status" value="1"/>
</dbReference>
<keyword evidence="5 6" id="KW-0349">Heme</keyword>
<name>A0AAJ0CN96_9HYPO</name>
<comment type="similarity">
    <text evidence="1 6">Belongs to the cytochrome P450 family.</text>
</comment>